<dbReference type="Ensembl" id="ENSCCRT00015001965.1">
    <property type="protein sequence ID" value="ENSCCRP00015001846.1"/>
    <property type="gene ID" value="ENSCCRG00015001184.1"/>
</dbReference>
<organism evidence="1 2">
    <name type="scientific">Cyprinus carpio</name>
    <name type="common">Common carp</name>
    <dbReference type="NCBI Taxonomy" id="7962"/>
    <lineage>
        <taxon>Eukaryota</taxon>
        <taxon>Metazoa</taxon>
        <taxon>Chordata</taxon>
        <taxon>Craniata</taxon>
        <taxon>Vertebrata</taxon>
        <taxon>Euteleostomi</taxon>
        <taxon>Actinopterygii</taxon>
        <taxon>Neopterygii</taxon>
        <taxon>Teleostei</taxon>
        <taxon>Ostariophysi</taxon>
        <taxon>Cypriniformes</taxon>
        <taxon>Cyprinidae</taxon>
        <taxon>Cyprininae</taxon>
        <taxon>Cyprinus</taxon>
    </lineage>
</organism>
<dbReference type="Proteomes" id="UP000694700">
    <property type="component" value="Unplaced"/>
</dbReference>
<name>A0A8C1S5A4_CYPCA</name>
<proteinExistence type="predicted"/>
<protein>
    <submittedName>
        <fullName evidence="1">Uncharacterized protein</fullName>
    </submittedName>
</protein>
<dbReference type="GO" id="GO:0000302">
    <property type="term" value="P:response to reactive oxygen species"/>
    <property type="evidence" value="ECO:0007669"/>
    <property type="project" value="InterPro"/>
</dbReference>
<dbReference type="GO" id="GO:0003972">
    <property type="term" value="F:RNA ligase (ATP) activity"/>
    <property type="evidence" value="ECO:0007669"/>
    <property type="project" value="InterPro"/>
</dbReference>
<dbReference type="InterPro" id="IPR041211">
    <property type="entry name" value="RLIG1"/>
</dbReference>
<dbReference type="AlphaFoldDB" id="A0A8C1S5A4"/>
<evidence type="ECO:0000313" key="2">
    <source>
        <dbReference type="Proteomes" id="UP000694700"/>
    </source>
</evidence>
<reference evidence="1" key="1">
    <citation type="submission" date="2025-08" db="UniProtKB">
        <authorList>
            <consortium name="Ensembl"/>
        </authorList>
    </citation>
    <scope>IDENTIFICATION</scope>
</reference>
<dbReference type="Pfam" id="PF17720">
    <property type="entry name" value="RLIG1"/>
    <property type="match status" value="1"/>
</dbReference>
<accession>A0A8C1S5A4</accession>
<evidence type="ECO:0000313" key="1">
    <source>
        <dbReference type="Ensembl" id="ENSCCRP00015001846.1"/>
    </source>
</evidence>
<sequence length="43" mass="5174">MRRLGSVQQKIPCVFLTEVRNEPSRKRECQVGEINHPWWPLRV</sequence>